<comment type="caution">
    <text evidence="2">The sequence shown here is derived from an EMBL/GenBank/DDBJ whole genome shotgun (WGS) entry which is preliminary data.</text>
</comment>
<protein>
    <submittedName>
        <fullName evidence="2">Uncharacterized protein</fullName>
    </submittedName>
</protein>
<feature type="non-terminal residue" evidence="2">
    <location>
        <position position="73"/>
    </location>
</feature>
<keyword evidence="1" id="KW-0812">Transmembrane</keyword>
<evidence type="ECO:0000256" key="1">
    <source>
        <dbReference type="SAM" id="Phobius"/>
    </source>
</evidence>
<accession>A0AAD8F6Y3</accession>
<gene>
    <name evidence="2" type="ORF">Bpfe_017940</name>
</gene>
<dbReference type="AlphaFoldDB" id="A0AAD8F6Y3"/>
<keyword evidence="3" id="KW-1185">Reference proteome</keyword>
<dbReference type="Proteomes" id="UP001233172">
    <property type="component" value="Unassembled WGS sequence"/>
</dbReference>
<proteinExistence type="predicted"/>
<feature type="transmembrane region" description="Helical" evidence="1">
    <location>
        <begin position="44"/>
        <end position="63"/>
    </location>
</feature>
<feature type="transmembrane region" description="Helical" evidence="1">
    <location>
        <begin position="12"/>
        <end position="38"/>
    </location>
</feature>
<sequence length="73" mass="7801">MLKKRNALTSQLLCPVLSCCAGSFMLLCPVLSCCALFSAVVPSSQLLCPVLFSCCALYFSAVVHQTAGYAEMF</sequence>
<evidence type="ECO:0000313" key="2">
    <source>
        <dbReference type="EMBL" id="KAK0052581.1"/>
    </source>
</evidence>
<organism evidence="2 3">
    <name type="scientific">Biomphalaria pfeifferi</name>
    <name type="common">Bloodfluke planorb</name>
    <name type="synonym">Freshwater snail</name>
    <dbReference type="NCBI Taxonomy" id="112525"/>
    <lineage>
        <taxon>Eukaryota</taxon>
        <taxon>Metazoa</taxon>
        <taxon>Spiralia</taxon>
        <taxon>Lophotrochozoa</taxon>
        <taxon>Mollusca</taxon>
        <taxon>Gastropoda</taxon>
        <taxon>Heterobranchia</taxon>
        <taxon>Euthyneura</taxon>
        <taxon>Panpulmonata</taxon>
        <taxon>Hygrophila</taxon>
        <taxon>Lymnaeoidea</taxon>
        <taxon>Planorbidae</taxon>
        <taxon>Biomphalaria</taxon>
    </lineage>
</organism>
<dbReference type="EMBL" id="JASAOG010000093">
    <property type="protein sequence ID" value="KAK0052581.1"/>
    <property type="molecule type" value="Genomic_DNA"/>
</dbReference>
<reference evidence="2" key="2">
    <citation type="submission" date="2023-04" db="EMBL/GenBank/DDBJ databases">
        <authorList>
            <person name="Bu L."/>
            <person name="Lu L."/>
            <person name="Laidemitt M.R."/>
            <person name="Zhang S.M."/>
            <person name="Mutuku M."/>
            <person name="Mkoji G."/>
            <person name="Steinauer M."/>
            <person name="Loker E.S."/>
        </authorList>
    </citation>
    <scope>NUCLEOTIDE SEQUENCE</scope>
    <source>
        <strain evidence="2">KasaAsao</strain>
        <tissue evidence="2">Whole Snail</tissue>
    </source>
</reference>
<evidence type="ECO:0000313" key="3">
    <source>
        <dbReference type="Proteomes" id="UP001233172"/>
    </source>
</evidence>
<name>A0AAD8F6Y3_BIOPF</name>
<keyword evidence="1" id="KW-1133">Transmembrane helix</keyword>
<reference evidence="2" key="1">
    <citation type="journal article" date="2023" name="PLoS Negl. Trop. Dis.">
        <title>A genome sequence for Biomphalaria pfeifferi, the major vector snail for the human-infecting parasite Schistosoma mansoni.</title>
        <authorList>
            <person name="Bu L."/>
            <person name="Lu L."/>
            <person name="Laidemitt M.R."/>
            <person name="Zhang S.M."/>
            <person name="Mutuku M."/>
            <person name="Mkoji G."/>
            <person name="Steinauer M."/>
            <person name="Loker E.S."/>
        </authorList>
    </citation>
    <scope>NUCLEOTIDE SEQUENCE</scope>
    <source>
        <strain evidence="2">KasaAsao</strain>
    </source>
</reference>
<keyword evidence="1" id="KW-0472">Membrane</keyword>